<proteinExistence type="predicted"/>
<dbReference type="InParanoid" id="A0A251VD83"/>
<sequence>MAGHLTITGKYCWSDSICCLMISSNSETVTKQNEYMVIKQFKGAESSREGERTSHKDDDDKYVFKLLLLFTIFQLET</sequence>
<protein>
    <submittedName>
        <fullName evidence="1">Uncharacterized protein</fullName>
    </submittedName>
</protein>
<gene>
    <name evidence="1" type="ORF">HannXRQ_Chr03g0093771</name>
</gene>
<dbReference type="Proteomes" id="UP000215914">
    <property type="component" value="Chromosome 3"/>
</dbReference>
<reference evidence="2" key="1">
    <citation type="journal article" date="2017" name="Nature">
        <title>The sunflower genome provides insights into oil metabolism, flowering and Asterid evolution.</title>
        <authorList>
            <person name="Badouin H."/>
            <person name="Gouzy J."/>
            <person name="Grassa C.J."/>
            <person name="Murat F."/>
            <person name="Staton S.E."/>
            <person name="Cottret L."/>
            <person name="Lelandais-Briere C."/>
            <person name="Owens G.L."/>
            <person name="Carrere S."/>
            <person name="Mayjonade B."/>
            <person name="Legrand L."/>
            <person name="Gill N."/>
            <person name="Kane N.C."/>
            <person name="Bowers J.E."/>
            <person name="Hubner S."/>
            <person name="Bellec A."/>
            <person name="Berard A."/>
            <person name="Berges H."/>
            <person name="Blanchet N."/>
            <person name="Boniface M.C."/>
            <person name="Brunel D."/>
            <person name="Catrice O."/>
            <person name="Chaidir N."/>
            <person name="Claudel C."/>
            <person name="Donnadieu C."/>
            <person name="Faraut T."/>
            <person name="Fievet G."/>
            <person name="Helmstetter N."/>
            <person name="King M."/>
            <person name="Knapp S.J."/>
            <person name="Lai Z."/>
            <person name="Le Paslier M.C."/>
            <person name="Lippi Y."/>
            <person name="Lorenzon L."/>
            <person name="Mandel J.R."/>
            <person name="Marage G."/>
            <person name="Marchand G."/>
            <person name="Marquand E."/>
            <person name="Bret-Mestries E."/>
            <person name="Morien E."/>
            <person name="Nambeesan S."/>
            <person name="Nguyen T."/>
            <person name="Pegot-Espagnet P."/>
            <person name="Pouilly N."/>
            <person name="Raftis F."/>
            <person name="Sallet E."/>
            <person name="Schiex T."/>
            <person name="Thomas J."/>
            <person name="Vandecasteele C."/>
            <person name="Vares D."/>
            <person name="Vear F."/>
            <person name="Vautrin S."/>
            <person name="Crespi M."/>
            <person name="Mangin B."/>
            <person name="Burke J.M."/>
            <person name="Salse J."/>
            <person name="Munos S."/>
            <person name="Vincourt P."/>
            <person name="Rieseberg L.H."/>
            <person name="Langlade N.B."/>
        </authorList>
    </citation>
    <scope>NUCLEOTIDE SEQUENCE [LARGE SCALE GENOMIC DNA]</scope>
    <source>
        <strain evidence="2">cv. SF193</strain>
    </source>
</reference>
<dbReference type="EMBL" id="CM007892">
    <property type="protein sequence ID" value="OTG33096.1"/>
    <property type="molecule type" value="Genomic_DNA"/>
</dbReference>
<organism evidence="1 2">
    <name type="scientific">Helianthus annuus</name>
    <name type="common">Common sunflower</name>
    <dbReference type="NCBI Taxonomy" id="4232"/>
    <lineage>
        <taxon>Eukaryota</taxon>
        <taxon>Viridiplantae</taxon>
        <taxon>Streptophyta</taxon>
        <taxon>Embryophyta</taxon>
        <taxon>Tracheophyta</taxon>
        <taxon>Spermatophyta</taxon>
        <taxon>Magnoliopsida</taxon>
        <taxon>eudicotyledons</taxon>
        <taxon>Gunneridae</taxon>
        <taxon>Pentapetalae</taxon>
        <taxon>asterids</taxon>
        <taxon>campanulids</taxon>
        <taxon>Asterales</taxon>
        <taxon>Asteraceae</taxon>
        <taxon>Asteroideae</taxon>
        <taxon>Heliantheae alliance</taxon>
        <taxon>Heliantheae</taxon>
        <taxon>Helianthus</taxon>
    </lineage>
</organism>
<accession>A0A251VD83</accession>
<name>A0A251VD83_HELAN</name>
<evidence type="ECO:0000313" key="1">
    <source>
        <dbReference type="EMBL" id="OTG33096.1"/>
    </source>
</evidence>
<dbReference type="AlphaFoldDB" id="A0A251VD83"/>
<keyword evidence="2" id="KW-1185">Reference proteome</keyword>
<evidence type="ECO:0000313" key="2">
    <source>
        <dbReference type="Proteomes" id="UP000215914"/>
    </source>
</evidence>